<name>A0A4U9UTV0_SERFO</name>
<dbReference type="EMBL" id="CABEEZ010000080">
    <property type="protein sequence ID" value="VTR35602.1"/>
    <property type="molecule type" value="Genomic_DNA"/>
</dbReference>
<reference evidence="2" key="1">
    <citation type="submission" date="2019-05" db="EMBL/GenBank/DDBJ databases">
        <authorList>
            <consortium name="Pathogen Informatics"/>
        </authorList>
    </citation>
    <scope>NUCLEOTIDE SEQUENCE [LARGE SCALE GENOMIC DNA]</scope>
    <source>
        <strain evidence="2">NCTC12965</strain>
    </source>
</reference>
<feature type="region of interest" description="Disordered" evidence="1">
    <location>
        <begin position="1"/>
        <end position="25"/>
    </location>
</feature>
<gene>
    <name evidence="2" type="ORF">NCTC12965_03818</name>
</gene>
<protein>
    <submittedName>
        <fullName evidence="2">Uncharacterized protein</fullName>
    </submittedName>
</protein>
<evidence type="ECO:0000256" key="1">
    <source>
        <dbReference type="SAM" id="MobiDB-lite"/>
    </source>
</evidence>
<proteinExistence type="predicted"/>
<organism evidence="2">
    <name type="scientific">Serratia fonticola</name>
    <dbReference type="NCBI Taxonomy" id="47917"/>
    <lineage>
        <taxon>Bacteria</taxon>
        <taxon>Pseudomonadati</taxon>
        <taxon>Pseudomonadota</taxon>
        <taxon>Gammaproteobacteria</taxon>
        <taxon>Enterobacterales</taxon>
        <taxon>Yersiniaceae</taxon>
        <taxon>Serratia</taxon>
    </lineage>
</organism>
<dbReference type="AlphaFoldDB" id="A0A4U9UTV0"/>
<feature type="compositionally biased region" description="Polar residues" evidence="1">
    <location>
        <begin position="1"/>
        <end position="13"/>
    </location>
</feature>
<sequence length="108" mass="11902">METGSSYQVNLTPVRSPGKSPPDRKPDSGLWLLLFCSCCTLAKTFTDGFADGFQRRFSIVTTGGKAQVMTFFHSQCHNLHQAAAVSRFTAAVEIGDGNFTRELFDYVD</sequence>
<accession>A0A4U9UTV0</accession>
<evidence type="ECO:0000313" key="2">
    <source>
        <dbReference type="EMBL" id="VTR35602.1"/>
    </source>
</evidence>